<dbReference type="SUPFAM" id="SSF53850">
    <property type="entry name" value="Periplasmic binding protein-like II"/>
    <property type="match status" value="1"/>
</dbReference>
<organism evidence="2 3">
    <name type="scientific">Paenibacillus montaniterrae</name>
    <dbReference type="NCBI Taxonomy" id="429341"/>
    <lineage>
        <taxon>Bacteria</taxon>
        <taxon>Bacillati</taxon>
        <taxon>Bacillota</taxon>
        <taxon>Bacilli</taxon>
        <taxon>Bacillales</taxon>
        <taxon>Paenibacillaceae</taxon>
        <taxon>Paenibacillus</taxon>
    </lineage>
</organism>
<protein>
    <submittedName>
        <fullName evidence="2">Sugar ABC transporter substrate-binding protein</fullName>
    </submittedName>
</protein>
<accession>A0A919YPK5</accession>
<proteinExistence type="predicted"/>
<dbReference type="Proteomes" id="UP000683139">
    <property type="component" value="Unassembled WGS sequence"/>
</dbReference>
<evidence type="ECO:0000256" key="1">
    <source>
        <dbReference type="SAM" id="SignalP"/>
    </source>
</evidence>
<keyword evidence="3" id="KW-1185">Reference proteome</keyword>
<evidence type="ECO:0000313" key="2">
    <source>
        <dbReference type="EMBL" id="GIP15929.1"/>
    </source>
</evidence>
<dbReference type="Pfam" id="PF01547">
    <property type="entry name" value="SBP_bac_1"/>
    <property type="match status" value="1"/>
</dbReference>
<keyword evidence="1" id="KW-0732">Signal</keyword>
<dbReference type="InterPro" id="IPR050490">
    <property type="entry name" value="Bact_solute-bd_prot1"/>
</dbReference>
<sequence length="428" mass="46886">MKKGFIALLALMMMLVAACSNGSNQPANSGGSGGGASNSGATQLTMWSMETRNKEIIEASIAEFNAQNPDIQIKAEFFEDEALKTKMKVAIAGNQVPDIITYWSGETFDTLVEQNMIGDITDFLNEDAAFRDDFLAGGLETFTYDERNYGIPVLFSGVSLWYNKQIFEEQGLTPPATYDELLQVVDQLNANNIIPIAVAGKERWPMLHWYSYLAERIGGTEPFEKAKNGETDFTEESFVKAAELLRTLAVDHKGFVNGFLGLDYAAAESLFTTGRAAMYLQGEWAMDGFLNDEISEQIGFVPFPTVEGGKGSVNVYHGGFGAGMAISSKTNQEAAYKAIRFLTDPAQRKAINEGANISPMKTPGLEEANMHPLAYEYDSSISTNLEGFFSYYDQALDAKRADQFLNSIGAILSEANSNIVEELAKVKK</sequence>
<dbReference type="AlphaFoldDB" id="A0A919YPK5"/>
<name>A0A919YPK5_9BACL</name>
<dbReference type="PANTHER" id="PTHR43649">
    <property type="entry name" value="ARABINOSE-BINDING PROTEIN-RELATED"/>
    <property type="match status" value="1"/>
</dbReference>
<dbReference type="PROSITE" id="PS51257">
    <property type="entry name" value="PROKAR_LIPOPROTEIN"/>
    <property type="match status" value="1"/>
</dbReference>
<reference evidence="2" key="1">
    <citation type="submission" date="2021-03" db="EMBL/GenBank/DDBJ databases">
        <title>Antimicrobial resistance genes in bacteria isolated from Japanese honey, and their potential for conferring macrolide and lincosamide resistance in the American foulbrood pathogen Paenibacillus larvae.</title>
        <authorList>
            <person name="Okamoto M."/>
            <person name="Kumagai M."/>
            <person name="Kanamori H."/>
            <person name="Takamatsu D."/>
        </authorList>
    </citation>
    <scope>NUCLEOTIDE SEQUENCE</scope>
    <source>
        <strain evidence="2">J40TS1</strain>
    </source>
</reference>
<feature type="signal peptide" evidence="1">
    <location>
        <begin position="1"/>
        <end position="22"/>
    </location>
</feature>
<dbReference type="InterPro" id="IPR006059">
    <property type="entry name" value="SBP"/>
</dbReference>
<feature type="chain" id="PRO_5039153249" evidence="1">
    <location>
        <begin position="23"/>
        <end position="428"/>
    </location>
</feature>
<dbReference type="Gene3D" id="3.40.190.10">
    <property type="entry name" value="Periplasmic binding protein-like II"/>
    <property type="match status" value="2"/>
</dbReference>
<evidence type="ECO:0000313" key="3">
    <source>
        <dbReference type="Proteomes" id="UP000683139"/>
    </source>
</evidence>
<dbReference type="PANTHER" id="PTHR43649:SF14">
    <property type="entry name" value="BLR3389 PROTEIN"/>
    <property type="match status" value="1"/>
</dbReference>
<dbReference type="EMBL" id="BOSE01000002">
    <property type="protein sequence ID" value="GIP15929.1"/>
    <property type="molecule type" value="Genomic_DNA"/>
</dbReference>
<gene>
    <name evidence="2" type="ORF">J40TS1_15710</name>
</gene>
<comment type="caution">
    <text evidence="2">The sequence shown here is derived from an EMBL/GenBank/DDBJ whole genome shotgun (WGS) entry which is preliminary data.</text>
</comment>
<dbReference type="RefSeq" id="WP_213514188.1">
    <property type="nucleotide sequence ID" value="NZ_BOSE01000002.1"/>
</dbReference>